<keyword evidence="4" id="KW-0032">Aminotransferase</keyword>
<dbReference type="Gene3D" id="3.40.640.10">
    <property type="entry name" value="Type I PLP-dependent aspartate aminotransferase-like (Major domain)"/>
    <property type="match status" value="1"/>
</dbReference>
<keyword evidence="1 3" id="KW-0663">Pyridoxal phosphate</keyword>
<accession>A0A0K2ZPF1</accession>
<dbReference type="EMBL" id="CXOJ01000031">
    <property type="protein sequence ID" value="CTP87478.1"/>
    <property type="molecule type" value="Genomic_DNA"/>
</dbReference>
<dbReference type="AlphaFoldDB" id="A0A0K2ZPF1"/>
<dbReference type="InterPro" id="IPR015421">
    <property type="entry name" value="PyrdxlP-dep_Trfase_major"/>
</dbReference>
<dbReference type="PANTHER" id="PTHR30244:SF34">
    <property type="entry name" value="DTDP-4-AMINO-4,6-DIDEOXYGALACTOSE TRANSAMINASE"/>
    <property type="match status" value="1"/>
</dbReference>
<evidence type="ECO:0000256" key="1">
    <source>
        <dbReference type="ARBA" id="ARBA00022898"/>
    </source>
</evidence>
<dbReference type="Pfam" id="PF01041">
    <property type="entry name" value="DegT_DnrJ_EryC1"/>
    <property type="match status" value="1"/>
</dbReference>
<evidence type="ECO:0000256" key="3">
    <source>
        <dbReference type="RuleBase" id="RU004508"/>
    </source>
</evidence>
<keyword evidence="4" id="KW-0808">Transferase</keyword>
<reference evidence="4 5" key="1">
    <citation type="submission" date="2015-07" db="EMBL/GenBank/DDBJ databases">
        <authorList>
            <person name="Noorani M."/>
        </authorList>
    </citation>
    <scope>NUCLEOTIDE SEQUENCE [LARGE SCALE GENOMIC DNA]</scope>
    <source>
        <strain evidence="4">LMG730</strain>
    </source>
</reference>
<dbReference type="InterPro" id="IPR015422">
    <property type="entry name" value="PyrdxlP-dep_Trfase_small"/>
</dbReference>
<name>A0A0K2ZPF1_9XANT</name>
<organism evidence="4 5">
    <name type="scientific">Xanthomonas graminis pv. phlei</name>
    <dbReference type="NCBI Taxonomy" id="487906"/>
    <lineage>
        <taxon>Bacteria</taxon>
        <taxon>Pseudomonadati</taxon>
        <taxon>Pseudomonadota</taxon>
        <taxon>Gammaproteobacteria</taxon>
        <taxon>Lysobacterales</taxon>
        <taxon>Lysobacteraceae</taxon>
        <taxon>Xanthomonas</taxon>
        <taxon>Xanthomonas translucens group</taxon>
        <taxon>Xanthomonas graminis</taxon>
    </lineage>
</organism>
<evidence type="ECO:0000256" key="2">
    <source>
        <dbReference type="ARBA" id="ARBA00037999"/>
    </source>
</evidence>
<dbReference type="InterPro" id="IPR015424">
    <property type="entry name" value="PyrdxlP-dep_Trfase"/>
</dbReference>
<dbReference type="SUPFAM" id="SSF53383">
    <property type="entry name" value="PLP-dependent transferases"/>
    <property type="match status" value="1"/>
</dbReference>
<dbReference type="GO" id="GO:0008483">
    <property type="term" value="F:transaminase activity"/>
    <property type="evidence" value="ECO:0007669"/>
    <property type="project" value="UniProtKB-KW"/>
</dbReference>
<dbReference type="PANTHER" id="PTHR30244">
    <property type="entry name" value="TRANSAMINASE"/>
    <property type="match status" value="1"/>
</dbReference>
<dbReference type="GO" id="GO:0000271">
    <property type="term" value="P:polysaccharide biosynthetic process"/>
    <property type="evidence" value="ECO:0007669"/>
    <property type="project" value="TreeGrafter"/>
</dbReference>
<dbReference type="InterPro" id="IPR000653">
    <property type="entry name" value="DegT/StrS_aminotransferase"/>
</dbReference>
<evidence type="ECO:0000313" key="5">
    <source>
        <dbReference type="Proteomes" id="UP000045978"/>
    </source>
</evidence>
<comment type="similarity">
    <text evidence="2 3">Belongs to the DegT/DnrJ/EryC1 family.</text>
</comment>
<dbReference type="Gene3D" id="3.90.1150.10">
    <property type="entry name" value="Aspartate Aminotransferase, domain 1"/>
    <property type="match status" value="1"/>
</dbReference>
<evidence type="ECO:0000313" key="4">
    <source>
        <dbReference type="EMBL" id="CTP87478.1"/>
    </source>
</evidence>
<sequence length="401" mass="42621">MRTEVPPTAGLPLHWRDLWPARTPQRLAAQLGFPDALLTCSGTAALVIALRTLAAGSRRRQVLVAAYTCPLVALAVAHCDLQLVLCDLLPDAIEPDPAQLAQRCGNDTLAIVATHLGGRLTDLAPLRHAAAACGAVLIEDAAQALGGVHADGRPAGLGGDIGVCSLAVGKGPTLYEGGLLMSPHAPLQRSLAAMAARLGQPDWLRELQRSLQLLGYAALYRPHLLRWAYGAPLRRALRRGDRVAAAGDHFDAAIPQHAVGAWREAVGARASARWPAFLAQAREQGRRRSARLATIAGLRVIADSAGAQGSWPALLVLLPDAAVRERALAQLWPRGLGVGLLFVHALPDYAYLHGIVDATPMPHARDFAARCISISNSPWLDEDGFEAIVAVLRRVCTESEI</sequence>
<proteinExistence type="inferred from homology"/>
<gene>
    <name evidence="4" type="ORF">XTPLMG730_1819</name>
</gene>
<dbReference type="RefSeq" id="WP_053838077.1">
    <property type="nucleotide sequence ID" value="NZ_CP076251.1"/>
</dbReference>
<dbReference type="GO" id="GO:0030170">
    <property type="term" value="F:pyridoxal phosphate binding"/>
    <property type="evidence" value="ECO:0007669"/>
    <property type="project" value="TreeGrafter"/>
</dbReference>
<dbReference type="Proteomes" id="UP000045978">
    <property type="component" value="Unassembled WGS sequence"/>
</dbReference>
<protein>
    <submittedName>
        <fullName evidence="4">Degt/dnrj/eryc1/strs aminotransferase</fullName>
    </submittedName>
</protein>